<reference evidence="4 5" key="1">
    <citation type="submission" date="2022-04" db="EMBL/GenBank/DDBJ databases">
        <title>Positive selection, recombination, and allopatry shape intraspecific diversity of widespread and dominant cyanobacteria.</title>
        <authorList>
            <person name="Wei J."/>
            <person name="Shu W."/>
            <person name="Hu C."/>
        </authorList>
    </citation>
    <scope>NUCLEOTIDE SEQUENCE [LARGE SCALE GENOMIC DNA]</scope>
    <source>
        <strain evidence="4 5">GB2-A4</strain>
    </source>
</reference>
<accession>A0ABV0J9E7</accession>
<evidence type="ECO:0000256" key="2">
    <source>
        <dbReference type="SAM" id="Phobius"/>
    </source>
</evidence>
<dbReference type="SUPFAM" id="SSF54001">
    <property type="entry name" value="Cysteine proteinases"/>
    <property type="match status" value="1"/>
</dbReference>
<evidence type="ECO:0000259" key="3">
    <source>
        <dbReference type="SMART" id="SM00460"/>
    </source>
</evidence>
<feature type="transmembrane region" description="Helical" evidence="2">
    <location>
        <begin position="652"/>
        <end position="673"/>
    </location>
</feature>
<feature type="transmembrane region" description="Helical" evidence="2">
    <location>
        <begin position="35"/>
        <end position="55"/>
    </location>
</feature>
<feature type="transmembrane region" description="Helical" evidence="2">
    <location>
        <begin position="166"/>
        <end position="187"/>
    </location>
</feature>
<dbReference type="InterPro" id="IPR052901">
    <property type="entry name" value="Bact_TGase-like"/>
</dbReference>
<feature type="transmembrane region" description="Helical" evidence="2">
    <location>
        <begin position="95"/>
        <end position="113"/>
    </location>
</feature>
<dbReference type="Gene3D" id="3.10.620.30">
    <property type="match status" value="1"/>
</dbReference>
<evidence type="ECO:0000256" key="1">
    <source>
        <dbReference type="SAM" id="MobiDB-lite"/>
    </source>
</evidence>
<dbReference type="Pfam" id="PF01841">
    <property type="entry name" value="Transglut_core"/>
    <property type="match status" value="1"/>
</dbReference>
<evidence type="ECO:0000313" key="5">
    <source>
        <dbReference type="Proteomes" id="UP001464891"/>
    </source>
</evidence>
<feature type="domain" description="Transglutaminase-like" evidence="3">
    <location>
        <begin position="518"/>
        <end position="589"/>
    </location>
</feature>
<feature type="transmembrane region" description="Helical" evidence="2">
    <location>
        <begin position="208"/>
        <end position="226"/>
    </location>
</feature>
<dbReference type="SMART" id="SM00460">
    <property type="entry name" value="TGc"/>
    <property type="match status" value="1"/>
</dbReference>
<keyword evidence="2" id="KW-0812">Transmembrane</keyword>
<dbReference type="InterPro" id="IPR002931">
    <property type="entry name" value="Transglutaminase-like"/>
</dbReference>
<dbReference type="RefSeq" id="WP_190434805.1">
    <property type="nucleotide sequence ID" value="NZ_JAMPKM010000006.1"/>
</dbReference>
<dbReference type="PANTHER" id="PTHR42736:SF1">
    <property type="entry name" value="PROTEIN-GLUTAMINE GAMMA-GLUTAMYLTRANSFERASE"/>
    <property type="match status" value="1"/>
</dbReference>
<evidence type="ECO:0000313" key="4">
    <source>
        <dbReference type="EMBL" id="MEP0817883.1"/>
    </source>
</evidence>
<name>A0ABV0J9E7_9CYAN</name>
<protein>
    <submittedName>
        <fullName evidence="4">DUF4129 domain-containing transglutaminase family protein</fullName>
    </submittedName>
</protein>
<feature type="transmembrane region" description="Helical" evidence="2">
    <location>
        <begin position="143"/>
        <end position="160"/>
    </location>
</feature>
<dbReference type="Pfam" id="PF11992">
    <property type="entry name" value="TgpA_N"/>
    <property type="match status" value="1"/>
</dbReference>
<dbReference type="EMBL" id="JAMPKM010000006">
    <property type="protein sequence ID" value="MEP0817883.1"/>
    <property type="molecule type" value="Genomic_DNA"/>
</dbReference>
<dbReference type="InterPro" id="IPR025403">
    <property type="entry name" value="TgpA-like_C"/>
</dbReference>
<sequence>MSNSPGVRQRRGIPVWQQLQQRLQSLPNVEVEDSILLRVLVQVLVTVGIIATDIAAKDAVAEWPITSYWAIPLSLLGATWSWYRRHDRNIPTKFCLAIGMLVTLLAFFVRLFGELNDTRLALAQLLIQLQVLHSFDLPRRKDLGYSMVIGLILLGVAGTLSQTLAFGPFLLVFVAIALPVLVLDYRSRLGLVFQGWKLRGADLAPKRLGIFLLVVVSLGLIIFAFLPRLPGYQLRTFPVSAPVDFQGKFDTSRILNPGYVRGGRGGGEEGEGEGSGAEAGQRGQGRGKGKLDETYYYGFDTQINQNLRGQMKPQVLMRVRSQAEGFWRVVAFDRYTGQGWEISRNDQAETINRSSWSYQFFLPRPIVLGKAKEVVQTYTIVAEELPNVIPAMAWAKELYFPTRQVAVDPEGSLRSPLALVEGFTYTVISEVPYRNRTLLSKAATDYPEAIRKNYLQVPPEIAAKVRQKTQEILATAPNPLTSPSEQALYLAQYLKQQYTIQPDLAFLEDNDDLVEAFLFRFEGGYPDHFSTVLTVMLRSVGIPARLVTGFAPGEFNPFTGLYVVRNTDAYAMTEVYFPKYGWFAFDPIPGHELIPPSVEENQTFSVLRKFWQWVAGWLPSPVTGILSGLFNAIATILTRTIGWFLGLFSKGWLGLFTGLIVSVGLAFLGWLGWTGWRNWRYQRWLAKLPPMESLYQQMLAWLATQGFHKRPAQTPLEYAQQWYSHPSPEYSQTIAAISHAYVGWRYGGQAANVRQLQQQFRSLKKQQAKRSLAIWKLRSQRLMQRQSAR</sequence>
<comment type="caution">
    <text evidence="4">The sequence shown here is derived from an EMBL/GenBank/DDBJ whole genome shotgun (WGS) entry which is preliminary data.</text>
</comment>
<keyword evidence="5" id="KW-1185">Reference proteome</keyword>
<keyword evidence="2" id="KW-0472">Membrane</keyword>
<feature type="compositionally biased region" description="Gly residues" evidence="1">
    <location>
        <begin position="273"/>
        <end position="286"/>
    </location>
</feature>
<feature type="transmembrane region" description="Helical" evidence="2">
    <location>
        <begin position="67"/>
        <end position="83"/>
    </location>
</feature>
<dbReference type="Proteomes" id="UP001464891">
    <property type="component" value="Unassembled WGS sequence"/>
</dbReference>
<proteinExistence type="predicted"/>
<dbReference type="InterPro" id="IPR038765">
    <property type="entry name" value="Papain-like_cys_pep_sf"/>
</dbReference>
<dbReference type="PANTHER" id="PTHR42736">
    <property type="entry name" value="PROTEIN-GLUTAMINE GAMMA-GLUTAMYLTRANSFERASE"/>
    <property type="match status" value="1"/>
</dbReference>
<feature type="region of interest" description="Disordered" evidence="1">
    <location>
        <begin position="259"/>
        <end position="288"/>
    </location>
</feature>
<keyword evidence="2" id="KW-1133">Transmembrane helix</keyword>
<dbReference type="InterPro" id="IPR021878">
    <property type="entry name" value="TgpA_N"/>
</dbReference>
<dbReference type="Pfam" id="PF13559">
    <property type="entry name" value="DUF4129"/>
    <property type="match status" value="1"/>
</dbReference>
<organism evidence="4 5">
    <name type="scientific">Trichocoleus desertorum GB2-A4</name>
    <dbReference type="NCBI Taxonomy" id="2933944"/>
    <lineage>
        <taxon>Bacteria</taxon>
        <taxon>Bacillati</taxon>
        <taxon>Cyanobacteriota</taxon>
        <taxon>Cyanophyceae</taxon>
        <taxon>Leptolyngbyales</taxon>
        <taxon>Trichocoleusaceae</taxon>
        <taxon>Trichocoleus</taxon>
    </lineage>
</organism>
<gene>
    <name evidence="4" type="ORF">NC998_12335</name>
</gene>